<feature type="transmembrane region" description="Helical" evidence="7">
    <location>
        <begin position="42"/>
        <end position="65"/>
    </location>
</feature>
<comment type="caution">
    <text evidence="9">The sequence shown here is derived from an EMBL/GenBank/DDBJ whole genome shotgun (WGS) entry which is preliminary data.</text>
</comment>
<dbReference type="EMBL" id="RZGK01000002">
    <property type="protein sequence ID" value="KAF9701158.1"/>
    <property type="molecule type" value="Genomic_DNA"/>
</dbReference>
<gene>
    <name evidence="9" type="ORF">EKO04_000556</name>
</gene>
<evidence type="ECO:0000256" key="4">
    <source>
        <dbReference type="ARBA" id="ARBA00023136"/>
    </source>
</evidence>
<feature type="compositionally biased region" description="Low complexity" evidence="6">
    <location>
        <begin position="303"/>
        <end position="313"/>
    </location>
</feature>
<dbReference type="Pfam" id="PF20684">
    <property type="entry name" value="Fung_rhodopsin"/>
    <property type="match status" value="1"/>
</dbReference>
<dbReference type="PANTHER" id="PTHR33048">
    <property type="entry name" value="PTH11-LIKE INTEGRAL MEMBRANE PROTEIN (AFU_ORTHOLOGUE AFUA_5G11245)"/>
    <property type="match status" value="1"/>
</dbReference>
<sequence length="383" mass="42316">MGDSFTTEAFTLLGVGVAVIVLRTAARATAVGVKGFQFDDYLMCVAAIIYSLETATAYVVGAWWLGLANNGMKEEQRRTLDPESHEYSLRVGGSKTQLVGWSLYTLLLWTLKLCMCHFYSRLTSGLHHLEMRVKIGYALIGATYIATELSILLGCQPFRKNWQIYPDPGNYCQPAISKIDLYVTVILNVLTDLYLMSIPMPMLWKANIETKRKLSLIVVFGGGVFVMMAGILRCALIIKDPINGAQAAGSWACRETFVAVVIGNVPMIYPLTRRGVEKMYSMAGASKYSRNSRGNGYQHDADSLPLKSSLSKPARQGKNRSVHALPTTWNDDLGTDGWDSEVSGSIRHTKSHSRNPSAIETHEALGGIHVTRETILHSEMRKS</sequence>
<feature type="transmembrane region" description="Helical" evidence="7">
    <location>
        <begin position="98"/>
        <end position="115"/>
    </location>
</feature>
<feature type="transmembrane region" description="Helical" evidence="7">
    <location>
        <begin position="12"/>
        <end position="30"/>
    </location>
</feature>
<keyword evidence="3 7" id="KW-1133">Transmembrane helix</keyword>
<feature type="transmembrane region" description="Helical" evidence="7">
    <location>
        <begin position="216"/>
        <end position="238"/>
    </location>
</feature>
<keyword evidence="2 7" id="KW-0812">Transmembrane</keyword>
<evidence type="ECO:0000256" key="3">
    <source>
        <dbReference type="ARBA" id="ARBA00022989"/>
    </source>
</evidence>
<comment type="subcellular location">
    <subcellularLocation>
        <location evidence="1">Membrane</location>
        <topology evidence="1">Multi-pass membrane protein</topology>
    </subcellularLocation>
</comment>
<dbReference type="AlphaFoldDB" id="A0A8H7JDJ5"/>
<feature type="transmembrane region" description="Helical" evidence="7">
    <location>
        <begin position="135"/>
        <end position="159"/>
    </location>
</feature>
<organism evidence="9 10">
    <name type="scientific">Ascochyta lentis</name>
    <dbReference type="NCBI Taxonomy" id="205686"/>
    <lineage>
        <taxon>Eukaryota</taxon>
        <taxon>Fungi</taxon>
        <taxon>Dikarya</taxon>
        <taxon>Ascomycota</taxon>
        <taxon>Pezizomycotina</taxon>
        <taxon>Dothideomycetes</taxon>
        <taxon>Pleosporomycetidae</taxon>
        <taxon>Pleosporales</taxon>
        <taxon>Pleosporineae</taxon>
        <taxon>Didymellaceae</taxon>
        <taxon>Ascochyta</taxon>
    </lineage>
</organism>
<reference evidence="9" key="1">
    <citation type="submission" date="2018-12" db="EMBL/GenBank/DDBJ databases">
        <authorList>
            <person name="Syme R.A."/>
            <person name="Farfan-Caceres L."/>
            <person name="Lichtenzveig J."/>
        </authorList>
    </citation>
    <scope>NUCLEOTIDE SEQUENCE</scope>
    <source>
        <strain evidence="9">Al4</strain>
    </source>
</reference>
<accession>A0A8H7JDJ5</accession>
<keyword evidence="10" id="KW-1185">Reference proteome</keyword>
<dbReference type="PANTHER" id="PTHR33048:SF2">
    <property type="entry name" value="SRPK"/>
    <property type="match status" value="1"/>
</dbReference>
<evidence type="ECO:0000256" key="2">
    <source>
        <dbReference type="ARBA" id="ARBA00022692"/>
    </source>
</evidence>
<feature type="domain" description="Rhodopsin" evidence="8">
    <location>
        <begin position="23"/>
        <end position="274"/>
    </location>
</feature>
<protein>
    <recommendedName>
        <fullName evidence="8">Rhodopsin domain-containing protein</fullName>
    </recommendedName>
</protein>
<name>A0A8H7JDJ5_9PLEO</name>
<reference evidence="9" key="2">
    <citation type="submission" date="2020-09" db="EMBL/GenBank/DDBJ databases">
        <title>Reference genome assembly for Australian Ascochyta lentis isolate Al4.</title>
        <authorList>
            <person name="Lee R.C."/>
            <person name="Farfan-Caceres L.M."/>
            <person name="Debler J.W."/>
            <person name="Williams A.H."/>
            <person name="Henares B.M."/>
        </authorList>
    </citation>
    <scope>NUCLEOTIDE SEQUENCE</scope>
    <source>
        <strain evidence="9">Al4</strain>
    </source>
</reference>
<evidence type="ECO:0000256" key="7">
    <source>
        <dbReference type="SAM" id="Phobius"/>
    </source>
</evidence>
<evidence type="ECO:0000256" key="1">
    <source>
        <dbReference type="ARBA" id="ARBA00004141"/>
    </source>
</evidence>
<evidence type="ECO:0000313" key="9">
    <source>
        <dbReference type="EMBL" id="KAF9701158.1"/>
    </source>
</evidence>
<dbReference type="Proteomes" id="UP000651452">
    <property type="component" value="Unassembled WGS sequence"/>
</dbReference>
<evidence type="ECO:0000256" key="6">
    <source>
        <dbReference type="SAM" id="MobiDB-lite"/>
    </source>
</evidence>
<dbReference type="GO" id="GO:0016020">
    <property type="term" value="C:membrane"/>
    <property type="evidence" value="ECO:0007669"/>
    <property type="project" value="UniProtKB-SubCell"/>
</dbReference>
<evidence type="ECO:0000256" key="5">
    <source>
        <dbReference type="ARBA" id="ARBA00038359"/>
    </source>
</evidence>
<evidence type="ECO:0000259" key="8">
    <source>
        <dbReference type="Pfam" id="PF20684"/>
    </source>
</evidence>
<comment type="similarity">
    <text evidence="5">Belongs to the SAT4 family.</text>
</comment>
<feature type="transmembrane region" description="Helical" evidence="7">
    <location>
        <begin position="179"/>
        <end position="204"/>
    </location>
</feature>
<feature type="region of interest" description="Disordered" evidence="6">
    <location>
        <begin position="288"/>
        <end position="328"/>
    </location>
</feature>
<dbReference type="InterPro" id="IPR049326">
    <property type="entry name" value="Rhodopsin_dom_fungi"/>
</dbReference>
<evidence type="ECO:0000313" key="10">
    <source>
        <dbReference type="Proteomes" id="UP000651452"/>
    </source>
</evidence>
<dbReference type="OrthoDB" id="2988756at2759"/>
<dbReference type="InterPro" id="IPR052337">
    <property type="entry name" value="SAT4-like"/>
</dbReference>
<proteinExistence type="inferred from homology"/>
<keyword evidence="4 7" id="KW-0472">Membrane</keyword>